<reference evidence="9" key="1">
    <citation type="journal article" date="2023" name="Mol. Phylogenet. Evol.">
        <title>Genome-scale phylogeny and comparative genomics of the fungal order Sordariales.</title>
        <authorList>
            <person name="Hensen N."/>
            <person name="Bonometti L."/>
            <person name="Westerberg I."/>
            <person name="Brannstrom I.O."/>
            <person name="Guillou S."/>
            <person name="Cros-Aarteil S."/>
            <person name="Calhoun S."/>
            <person name="Haridas S."/>
            <person name="Kuo A."/>
            <person name="Mondo S."/>
            <person name="Pangilinan J."/>
            <person name="Riley R."/>
            <person name="LaButti K."/>
            <person name="Andreopoulos B."/>
            <person name="Lipzen A."/>
            <person name="Chen C."/>
            <person name="Yan M."/>
            <person name="Daum C."/>
            <person name="Ng V."/>
            <person name="Clum A."/>
            <person name="Steindorff A."/>
            <person name="Ohm R.A."/>
            <person name="Martin F."/>
            <person name="Silar P."/>
            <person name="Natvig D.O."/>
            <person name="Lalanne C."/>
            <person name="Gautier V."/>
            <person name="Ament-Velasquez S.L."/>
            <person name="Kruys A."/>
            <person name="Hutchinson M.I."/>
            <person name="Powell A.J."/>
            <person name="Barry K."/>
            <person name="Miller A.N."/>
            <person name="Grigoriev I.V."/>
            <person name="Debuchy R."/>
            <person name="Gladieux P."/>
            <person name="Hiltunen Thoren M."/>
            <person name="Johannesson H."/>
        </authorList>
    </citation>
    <scope>NUCLEOTIDE SEQUENCE</scope>
    <source>
        <strain evidence="9">CBS 118394</strain>
    </source>
</reference>
<evidence type="ECO:0000256" key="7">
    <source>
        <dbReference type="RuleBase" id="RU000382"/>
    </source>
</evidence>
<gene>
    <name evidence="9" type="ORF">B0H66DRAFT_607713</name>
</gene>
<protein>
    <submittedName>
        <fullName evidence="9">Glutamate decarboxylase</fullName>
    </submittedName>
</protein>
<evidence type="ECO:0000256" key="8">
    <source>
        <dbReference type="SAM" id="MobiDB-lite"/>
    </source>
</evidence>
<evidence type="ECO:0000313" key="9">
    <source>
        <dbReference type="EMBL" id="KAK3312654.1"/>
    </source>
</evidence>
<dbReference type="PANTHER" id="PTHR45677:SF8">
    <property type="entry name" value="CYSTEINE SULFINIC ACID DECARBOXYLASE"/>
    <property type="match status" value="1"/>
</dbReference>
<feature type="region of interest" description="Disordered" evidence="8">
    <location>
        <begin position="1"/>
        <end position="23"/>
    </location>
</feature>
<dbReference type="Gene3D" id="3.40.640.10">
    <property type="entry name" value="Type I PLP-dependent aspartate aminotransferase-like (Major domain)"/>
    <property type="match status" value="1"/>
</dbReference>
<keyword evidence="5 7" id="KW-0456">Lyase</keyword>
<dbReference type="InterPro" id="IPR015424">
    <property type="entry name" value="PyrdxlP-dep_Trfase"/>
</dbReference>
<dbReference type="InterPro" id="IPR002129">
    <property type="entry name" value="PyrdxlP-dep_de-COase"/>
</dbReference>
<organism evidence="9 10">
    <name type="scientific">Apodospora peruviana</name>
    <dbReference type="NCBI Taxonomy" id="516989"/>
    <lineage>
        <taxon>Eukaryota</taxon>
        <taxon>Fungi</taxon>
        <taxon>Dikarya</taxon>
        <taxon>Ascomycota</taxon>
        <taxon>Pezizomycotina</taxon>
        <taxon>Sordariomycetes</taxon>
        <taxon>Sordariomycetidae</taxon>
        <taxon>Sordariales</taxon>
        <taxon>Lasiosphaeriaceae</taxon>
        <taxon>Apodospora</taxon>
    </lineage>
</organism>
<dbReference type="AlphaFoldDB" id="A0AAE0HTL8"/>
<name>A0AAE0HTL8_9PEZI</name>
<evidence type="ECO:0000256" key="2">
    <source>
        <dbReference type="ARBA" id="ARBA00009533"/>
    </source>
</evidence>
<evidence type="ECO:0000256" key="1">
    <source>
        <dbReference type="ARBA" id="ARBA00001933"/>
    </source>
</evidence>
<comment type="caution">
    <text evidence="9">The sequence shown here is derived from an EMBL/GenBank/DDBJ whole genome shotgun (WGS) entry which is preliminary data.</text>
</comment>
<evidence type="ECO:0000256" key="4">
    <source>
        <dbReference type="ARBA" id="ARBA00022898"/>
    </source>
</evidence>
<accession>A0AAE0HTL8</accession>
<comment type="cofactor">
    <cofactor evidence="1 6 7">
        <name>pyridoxal 5'-phosphate</name>
        <dbReference type="ChEBI" id="CHEBI:597326"/>
    </cofactor>
</comment>
<evidence type="ECO:0000256" key="3">
    <source>
        <dbReference type="ARBA" id="ARBA00022793"/>
    </source>
</evidence>
<dbReference type="EMBL" id="JAUEDM010000008">
    <property type="protein sequence ID" value="KAK3312654.1"/>
    <property type="molecule type" value="Genomic_DNA"/>
</dbReference>
<feature type="compositionally biased region" description="Polar residues" evidence="8">
    <location>
        <begin position="1"/>
        <end position="14"/>
    </location>
</feature>
<dbReference type="PANTHER" id="PTHR45677">
    <property type="entry name" value="GLUTAMATE DECARBOXYLASE-RELATED"/>
    <property type="match status" value="1"/>
</dbReference>
<dbReference type="Gene3D" id="3.90.1150.170">
    <property type="match status" value="1"/>
</dbReference>
<dbReference type="GO" id="GO:0016831">
    <property type="term" value="F:carboxy-lyase activity"/>
    <property type="evidence" value="ECO:0007669"/>
    <property type="project" value="UniProtKB-KW"/>
</dbReference>
<keyword evidence="3" id="KW-0210">Decarboxylase</keyword>
<dbReference type="GO" id="GO:0005737">
    <property type="term" value="C:cytoplasm"/>
    <property type="evidence" value="ECO:0007669"/>
    <property type="project" value="TreeGrafter"/>
</dbReference>
<sequence length="532" mass="57273">MGSIAETSTPSSQPDAPLRRADETAELLDAVKSLVLPFIDAADKAASDRAQGRPGKQQYSQPDSSTVLVEPLPPSKLASILALNLPTQQGLGKEGLIGLVDRVLRYSVNTWDQGFLDKLYSSTNAVGVISDLVLSVLNNSLHVYHVSPALTVIEKQTATALAHLFGFTGPRAGGFTTQGGSLSNLTSIVIARNTLYPETRTAGSNSHEFVLFTSVDGHYSIEKAAMACGMGSGSVWTVPSDTRSGAMQTRSLEQLVMRAIQQGKTPLYVNATAGTTVLGAFDPLEEIAAVCKRYGMWMHVDASWGGPLIFSRRFGRSRFKGAELADSLTINPHKMMNVPVPCSFLLGPDTAVFHRANTLPAGYLFHDATGTGSANAKCCGQQEDGGDEELWDLADMTLQCGRRGDALKLALSWVYQGSDEFERQVDGAFELAAYMADRLDQHDSFVLVSTNPPPCLQVCFYWAPGGKLGTPKENTRRTKEMVKILVPLGYMVDYAPGPRGGFFRGVLNWQTVRGTVDGLIRALEDVGASLSL</sequence>
<dbReference type="InterPro" id="IPR015421">
    <property type="entry name" value="PyrdxlP-dep_Trfase_major"/>
</dbReference>
<feature type="modified residue" description="N6-(pyridoxal phosphate)lysine" evidence="6">
    <location>
        <position position="334"/>
    </location>
</feature>
<reference evidence="9" key="2">
    <citation type="submission" date="2023-06" db="EMBL/GenBank/DDBJ databases">
        <authorList>
            <consortium name="Lawrence Berkeley National Laboratory"/>
            <person name="Haridas S."/>
            <person name="Hensen N."/>
            <person name="Bonometti L."/>
            <person name="Westerberg I."/>
            <person name="Brannstrom I.O."/>
            <person name="Guillou S."/>
            <person name="Cros-Aarteil S."/>
            <person name="Calhoun S."/>
            <person name="Kuo A."/>
            <person name="Mondo S."/>
            <person name="Pangilinan J."/>
            <person name="Riley R."/>
            <person name="Labutti K."/>
            <person name="Andreopoulos B."/>
            <person name="Lipzen A."/>
            <person name="Chen C."/>
            <person name="Yanf M."/>
            <person name="Daum C."/>
            <person name="Ng V."/>
            <person name="Clum A."/>
            <person name="Steindorff A."/>
            <person name="Ohm R."/>
            <person name="Martin F."/>
            <person name="Silar P."/>
            <person name="Natvig D."/>
            <person name="Lalanne C."/>
            <person name="Gautier V."/>
            <person name="Ament-Velasquez S.L."/>
            <person name="Kruys A."/>
            <person name="Hutchinson M.I."/>
            <person name="Powell A.J."/>
            <person name="Barry K."/>
            <person name="Miller A.N."/>
            <person name="Grigoriev I.V."/>
            <person name="Debuchy R."/>
            <person name="Gladieux P."/>
            <person name="Thoren M.H."/>
            <person name="Johannesson H."/>
        </authorList>
    </citation>
    <scope>NUCLEOTIDE SEQUENCE</scope>
    <source>
        <strain evidence="9">CBS 118394</strain>
    </source>
</reference>
<dbReference type="GO" id="GO:0019752">
    <property type="term" value="P:carboxylic acid metabolic process"/>
    <property type="evidence" value="ECO:0007669"/>
    <property type="project" value="InterPro"/>
</dbReference>
<dbReference type="Proteomes" id="UP001283341">
    <property type="component" value="Unassembled WGS sequence"/>
</dbReference>
<keyword evidence="10" id="KW-1185">Reference proteome</keyword>
<comment type="similarity">
    <text evidence="2 7">Belongs to the group II decarboxylase family.</text>
</comment>
<dbReference type="Pfam" id="PF00282">
    <property type="entry name" value="Pyridoxal_deC"/>
    <property type="match status" value="1"/>
</dbReference>
<dbReference type="SUPFAM" id="SSF53383">
    <property type="entry name" value="PLP-dependent transferases"/>
    <property type="match status" value="1"/>
</dbReference>
<keyword evidence="4 6" id="KW-0663">Pyridoxal phosphate</keyword>
<evidence type="ECO:0000256" key="6">
    <source>
        <dbReference type="PIRSR" id="PIRSR602129-50"/>
    </source>
</evidence>
<proteinExistence type="inferred from homology"/>
<dbReference type="GO" id="GO:0030170">
    <property type="term" value="F:pyridoxal phosphate binding"/>
    <property type="evidence" value="ECO:0007669"/>
    <property type="project" value="InterPro"/>
</dbReference>
<feature type="region of interest" description="Disordered" evidence="8">
    <location>
        <begin position="46"/>
        <end position="67"/>
    </location>
</feature>
<evidence type="ECO:0000313" key="10">
    <source>
        <dbReference type="Proteomes" id="UP001283341"/>
    </source>
</evidence>
<feature type="compositionally biased region" description="Polar residues" evidence="8">
    <location>
        <begin position="57"/>
        <end position="67"/>
    </location>
</feature>
<evidence type="ECO:0000256" key="5">
    <source>
        <dbReference type="ARBA" id="ARBA00023239"/>
    </source>
</evidence>